<name>D4H7X0_DENA2</name>
<dbReference type="OrthoDB" id="307788at2"/>
<dbReference type="GO" id="GO:0030490">
    <property type="term" value="P:maturation of SSU-rRNA"/>
    <property type="evidence" value="ECO:0007669"/>
    <property type="project" value="UniProtKB-UniRule"/>
</dbReference>
<dbReference type="InParanoid" id="D4H7X0"/>
<dbReference type="SUPFAM" id="SSF89919">
    <property type="entry name" value="Ribosome-binding factor A, RbfA"/>
    <property type="match status" value="1"/>
</dbReference>
<dbReference type="HAMAP" id="MF_00003">
    <property type="entry name" value="RbfA"/>
    <property type="match status" value="1"/>
</dbReference>
<dbReference type="PaxDb" id="522772-Dacet_1347"/>
<dbReference type="PROSITE" id="PS01319">
    <property type="entry name" value="RBFA"/>
    <property type="match status" value="1"/>
</dbReference>
<dbReference type="InterPro" id="IPR000238">
    <property type="entry name" value="RbfA"/>
</dbReference>
<comment type="similarity">
    <text evidence="2">Belongs to the RbfA family.</text>
</comment>
<sequence length="110" mass="12573">MRDRRVGELLRSEIMDVIIKEVNDPKIKDVVLTKIDVTKDLSIAKVYFSTYNKSAKEGIERGLNRSAGFIRHCILKGLRLKKVPTLRFIYDDSGDYGQKIDGLLKDITSE</sequence>
<evidence type="ECO:0000256" key="2">
    <source>
        <dbReference type="HAMAP-Rule" id="MF_00003"/>
    </source>
</evidence>
<dbReference type="InterPro" id="IPR015946">
    <property type="entry name" value="KH_dom-like_a/b"/>
</dbReference>
<dbReference type="FunCoup" id="D4H7X0">
    <property type="interactions" value="445"/>
</dbReference>
<dbReference type="EMBL" id="CP001968">
    <property type="protein sequence ID" value="ADD68119.1"/>
    <property type="molecule type" value="Genomic_DNA"/>
</dbReference>
<proteinExistence type="inferred from homology"/>
<organism evidence="3 4">
    <name type="scientific">Denitrovibrio acetiphilus (strain DSM 12809 / NBRC 114555 / N2460)</name>
    <dbReference type="NCBI Taxonomy" id="522772"/>
    <lineage>
        <taxon>Bacteria</taxon>
        <taxon>Pseudomonadati</taxon>
        <taxon>Deferribacterota</taxon>
        <taxon>Deferribacteres</taxon>
        <taxon>Deferribacterales</taxon>
        <taxon>Geovibrionaceae</taxon>
        <taxon>Denitrovibrio</taxon>
    </lineage>
</organism>
<dbReference type="PANTHER" id="PTHR33515">
    <property type="entry name" value="RIBOSOME-BINDING FACTOR A, CHLOROPLASTIC-RELATED"/>
    <property type="match status" value="1"/>
</dbReference>
<dbReference type="STRING" id="522772.Dacet_1347"/>
<dbReference type="eggNOG" id="COG0858">
    <property type="taxonomic scope" value="Bacteria"/>
</dbReference>
<dbReference type="Proteomes" id="UP000002012">
    <property type="component" value="Chromosome"/>
</dbReference>
<dbReference type="InterPro" id="IPR020053">
    <property type="entry name" value="Ribosome-bd_factorA_CS"/>
</dbReference>
<dbReference type="RefSeq" id="WP_013010641.1">
    <property type="nucleotide sequence ID" value="NC_013943.1"/>
</dbReference>
<dbReference type="HOGENOM" id="CLU_089475_3_0_0"/>
<dbReference type="AlphaFoldDB" id="D4H7X0"/>
<evidence type="ECO:0000256" key="1">
    <source>
        <dbReference type="ARBA" id="ARBA00022517"/>
    </source>
</evidence>
<dbReference type="InterPro" id="IPR023799">
    <property type="entry name" value="RbfA_dom_sf"/>
</dbReference>
<comment type="subunit">
    <text evidence="2">Monomer. Binds 30S ribosomal subunits, but not 50S ribosomal subunits or 70S ribosomes.</text>
</comment>
<dbReference type="Pfam" id="PF02033">
    <property type="entry name" value="RBFA"/>
    <property type="match status" value="1"/>
</dbReference>
<evidence type="ECO:0000313" key="4">
    <source>
        <dbReference type="Proteomes" id="UP000002012"/>
    </source>
</evidence>
<dbReference type="Gene3D" id="3.30.300.20">
    <property type="match status" value="1"/>
</dbReference>
<keyword evidence="4" id="KW-1185">Reference proteome</keyword>
<accession>D4H7X0</accession>
<protein>
    <recommendedName>
        <fullName evidence="2">Ribosome-binding factor A</fullName>
    </recommendedName>
</protein>
<dbReference type="GO" id="GO:0005829">
    <property type="term" value="C:cytosol"/>
    <property type="evidence" value="ECO:0007669"/>
    <property type="project" value="TreeGrafter"/>
</dbReference>
<reference evidence="3 4" key="1">
    <citation type="journal article" date="2010" name="Stand. Genomic Sci.">
        <title>Complete genome sequence of Denitrovibrio acetiphilus type strain (N2460).</title>
        <authorList>
            <person name="Kiss H."/>
            <person name="Lang E."/>
            <person name="Lapidus A."/>
            <person name="Copeland A."/>
            <person name="Nolan M."/>
            <person name="Glavina Del Rio T."/>
            <person name="Chen F."/>
            <person name="Lucas S."/>
            <person name="Tice H."/>
            <person name="Cheng J.F."/>
            <person name="Han C."/>
            <person name="Goodwin L."/>
            <person name="Pitluck S."/>
            <person name="Liolios K."/>
            <person name="Pati A."/>
            <person name="Ivanova N."/>
            <person name="Mavromatis K."/>
            <person name="Chen A."/>
            <person name="Palaniappan K."/>
            <person name="Land M."/>
            <person name="Hauser L."/>
            <person name="Chang Y.J."/>
            <person name="Jeffries C.D."/>
            <person name="Detter J.C."/>
            <person name="Brettin T."/>
            <person name="Spring S."/>
            <person name="Rohde M."/>
            <person name="Goker M."/>
            <person name="Woyke T."/>
            <person name="Bristow J."/>
            <person name="Eisen J.A."/>
            <person name="Markowitz V."/>
            <person name="Hugenholtz P."/>
            <person name="Kyrpides N.C."/>
            <person name="Klenk H.P."/>
        </authorList>
    </citation>
    <scope>NUCLEOTIDE SEQUENCE [LARGE SCALE GENOMIC DNA]</scope>
    <source>
        <strain evidence="4">DSM 12809 / NBRC 114555 / N2460</strain>
    </source>
</reference>
<dbReference type="PANTHER" id="PTHR33515:SF1">
    <property type="entry name" value="RIBOSOME-BINDING FACTOR A, CHLOROPLASTIC-RELATED"/>
    <property type="match status" value="1"/>
</dbReference>
<gene>
    <name evidence="2" type="primary">rbfA</name>
    <name evidence="3" type="ordered locus">Dacet_1347</name>
</gene>
<comment type="subcellular location">
    <subcellularLocation>
        <location evidence="2">Cytoplasm</location>
    </subcellularLocation>
</comment>
<dbReference type="GO" id="GO:0043024">
    <property type="term" value="F:ribosomal small subunit binding"/>
    <property type="evidence" value="ECO:0007669"/>
    <property type="project" value="TreeGrafter"/>
</dbReference>
<keyword evidence="1 2" id="KW-0690">Ribosome biogenesis</keyword>
<dbReference type="KEGG" id="dap:Dacet_1347"/>
<keyword evidence="2" id="KW-0963">Cytoplasm</keyword>
<dbReference type="NCBIfam" id="TIGR00082">
    <property type="entry name" value="rbfA"/>
    <property type="match status" value="1"/>
</dbReference>
<comment type="function">
    <text evidence="2">One of several proteins that assist in the late maturation steps of the functional core of the 30S ribosomal subunit. Associates with free 30S ribosomal subunits (but not with 30S subunits that are part of 70S ribosomes or polysomes). Required for efficient processing of 16S rRNA. May interact with the 5'-terminal helix region of 16S rRNA.</text>
</comment>
<evidence type="ECO:0000313" key="3">
    <source>
        <dbReference type="EMBL" id="ADD68119.1"/>
    </source>
</evidence>